<dbReference type="PANTHER" id="PTHR32125">
    <property type="entry name" value="2-C-METHYL-D-ERYTHRITOL 4-PHOSPHATE CYTIDYLYLTRANSFERASE, CHLOROPLASTIC"/>
    <property type="match status" value="1"/>
</dbReference>
<evidence type="ECO:0000313" key="9">
    <source>
        <dbReference type="Proteomes" id="UP000286947"/>
    </source>
</evidence>
<evidence type="ECO:0000256" key="6">
    <source>
        <dbReference type="ARBA" id="ARBA00023229"/>
    </source>
</evidence>
<evidence type="ECO:0000256" key="1">
    <source>
        <dbReference type="ARBA" id="ARBA00001282"/>
    </source>
</evidence>
<dbReference type="GO" id="GO:0019288">
    <property type="term" value="P:isopentenyl diphosphate biosynthetic process, methylerythritol 4-phosphate pathway"/>
    <property type="evidence" value="ECO:0007669"/>
    <property type="project" value="UniProtKB-UniRule"/>
</dbReference>
<evidence type="ECO:0000256" key="3">
    <source>
        <dbReference type="ARBA" id="ARBA00009789"/>
    </source>
</evidence>
<protein>
    <recommendedName>
        <fullName evidence="7">2-C-methyl-D-erythritol 4-phosphate cytidylyltransferase</fullName>
        <ecNumber evidence="7">2.7.7.60</ecNumber>
    </recommendedName>
    <alternativeName>
        <fullName evidence="7">4-diphosphocytidyl-2C-methyl-D-erythritol synthase</fullName>
    </alternativeName>
    <alternativeName>
        <fullName evidence="7">MEP cytidylyltransferase</fullName>
        <shortName evidence="7">MCT</shortName>
    </alternativeName>
</protein>
<evidence type="ECO:0000256" key="7">
    <source>
        <dbReference type="HAMAP-Rule" id="MF_00108"/>
    </source>
</evidence>
<evidence type="ECO:0000256" key="4">
    <source>
        <dbReference type="ARBA" id="ARBA00022679"/>
    </source>
</evidence>
<name>A0A433SHA1_9BURK</name>
<dbReference type="InterPro" id="IPR001228">
    <property type="entry name" value="IspD"/>
</dbReference>
<accession>A0A433SHA1</accession>
<dbReference type="Proteomes" id="UP000286947">
    <property type="component" value="Unassembled WGS sequence"/>
</dbReference>
<keyword evidence="5 7" id="KW-0548">Nucleotidyltransferase</keyword>
<comment type="similarity">
    <text evidence="3 7">Belongs to the IspD/TarI cytidylyltransferase family. IspD subfamily.</text>
</comment>
<dbReference type="HAMAP" id="MF_00108">
    <property type="entry name" value="IspD"/>
    <property type="match status" value="1"/>
</dbReference>
<dbReference type="InterPro" id="IPR029044">
    <property type="entry name" value="Nucleotide-diphossugar_trans"/>
</dbReference>
<dbReference type="InterPro" id="IPR034683">
    <property type="entry name" value="IspD/TarI"/>
</dbReference>
<evidence type="ECO:0000256" key="2">
    <source>
        <dbReference type="ARBA" id="ARBA00004787"/>
    </source>
</evidence>
<dbReference type="GO" id="GO:0050518">
    <property type="term" value="F:2-C-methyl-D-erythritol 4-phosphate cytidylyltransferase activity"/>
    <property type="evidence" value="ECO:0007669"/>
    <property type="project" value="UniProtKB-UniRule"/>
</dbReference>
<keyword evidence="9" id="KW-1185">Reference proteome</keyword>
<dbReference type="PANTHER" id="PTHR32125:SF4">
    <property type="entry name" value="2-C-METHYL-D-ERYTHRITOL 4-PHOSPHATE CYTIDYLYLTRANSFERASE, CHLOROPLASTIC"/>
    <property type="match status" value="1"/>
</dbReference>
<comment type="catalytic activity">
    <reaction evidence="1 7">
        <text>2-C-methyl-D-erythritol 4-phosphate + CTP + H(+) = 4-CDP-2-C-methyl-D-erythritol + diphosphate</text>
        <dbReference type="Rhea" id="RHEA:13429"/>
        <dbReference type="ChEBI" id="CHEBI:15378"/>
        <dbReference type="ChEBI" id="CHEBI:33019"/>
        <dbReference type="ChEBI" id="CHEBI:37563"/>
        <dbReference type="ChEBI" id="CHEBI:57823"/>
        <dbReference type="ChEBI" id="CHEBI:58262"/>
        <dbReference type="EC" id="2.7.7.60"/>
    </reaction>
</comment>
<dbReference type="SUPFAM" id="SSF53448">
    <property type="entry name" value="Nucleotide-diphospho-sugar transferases"/>
    <property type="match status" value="1"/>
</dbReference>
<dbReference type="InterPro" id="IPR018294">
    <property type="entry name" value="ISPD_synthase_CS"/>
</dbReference>
<evidence type="ECO:0000256" key="5">
    <source>
        <dbReference type="ARBA" id="ARBA00022695"/>
    </source>
</evidence>
<feature type="site" description="Positions MEP for the nucleophilic attack" evidence="7">
    <location>
        <position position="149"/>
    </location>
</feature>
<dbReference type="EC" id="2.7.7.60" evidence="7"/>
<dbReference type="AlphaFoldDB" id="A0A433SHA1"/>
<dbReference type="PROSITE" id="PS01295">
    <property type="entry name" value="ISPD"/>
    <property type="match status" value="1"/>
</dbReference>
<dbReference type="UniPathway" id="UPA00056">
    <property type="reaction ID" value="UER00093"/>
</dbReference>
<organism evidence="8 9">
    <name type="scientific">Saezia sanguinis</name>
    <dbReference type="NCBI Taxonomy" id="1965230"/>
    <lineage>
        <taxon>Bacteria</taxon>
        <taxon>Pseudomonadati</taxon>
        <taxon>Pseudomonadota</taxon>
        <taxon>Betaproteobacteria</taxon>
        <taxon>Burkholderiales</taxon>
        <taxon>Saeziaceae</taxon>
        <taxon>Saezia</taxon>
    </lineage>
</organism>
<dbReference type="InterPro" id="IPR050088">
    <property type="entry name" value="IspD/TarI_cytidylyltransf_bact"/>
</dbReference>
<dbReference type="NCBIfam" id="TIGR00453">
    <property type="entry name" value="ispD"/>
    <property type="match status" value="1"/>
</dbReference>
<feature type="site" description="Positions MEP for the nucleophilic attack" evidence="7">
    <location>
        <position position="205"/>
    </location>
</feature>
<dbReference type="Gene3D" id="3.90.550.10">
    <property type="entry name" value="Spore Coat Polysaccharide Biosynthesis Protein SpsA, Chain A"/>
    <property type="match status" value="1"/>
</dbReference>
<comment type="function">
    <text evidence="7">Catalyzes the formation of 4-diphosphocytidyl-2-C-methyl-D-erythritol from CTP and 2-C-methyl-D-erythritol 4-phosphate (MEP).</text>
</comment>
<evidence type="ECO:0000313" key="8">
    <source>
        <dbReference type="EMBL" id="RUS68070.1"/>
    </source>
</evidence>
<proteinExistence type="inferred from homology"/>
<feature type="site" description="Transition state stabilizer" evidence="7">
    <location>
        <position position="16"/>
    </location>
</feature>
<comment type="pathway">
    <text evidence="2 7">Isoprenoid biosynthesis; isopentenyl diphosphate biosynthesis via DXP pathway; isopentenyl diphosphate from 1-deoxy-D-xylulose 5-phosphate: step 2/6.</text>
</comment>
<dbReference type="EMBL" id="PQSP01000001">
    <property type="protein sequence ID" value="RUS68070.1"/>
    <property type="molecule type" value="Genomic_DNA"/>
</dbReference>
<keyword evidence="6 7" id="KW-0414">Isoprene biosynthesis</keyword>
<keyword evidence="4 7" id="KW-0808">Transferase</keyword>
<dbReference type="Pfam" id="PF01128">
    <property type="entry name" value="IspD"/>
    <property type="match status" value="1"/>
</dbReference>
<feature type="site" description="Transition state stabilizer" evidence="7">
    <location>
        <position position="9"/>
    </location>
</feature>
<reference evidence="8 9" key="1">
    <citation type="submission" date="2018-01" db="EMBL/GenBank/DDBJ databases">
        <title>Saezia sanguinis gen. nov., sp. nov., in the order Burkholderiales isolated from human blood.</title>
        <authorList>
            <person name="Medina-Pascual M.J."/>
            <person name="Valdezate S."/>
            <person name="Monzon S."/>
            <person name="Cuesta I."/>
            <person name="Carrasco G."/>
            <person name="Villalon P."/>
            <person name="Saez-Nieto J.A."/>
        </authorList>
    </citation>
    <scope>NUCLEOTIDE SEQUENCE [LARGE SCALE GENOMIC DNA]</scope>
    <source>
        <strain evidence="8 9">CNM695-12</strain>
    </source>
</reference>
<comment type="caution">
    <text evidence="8">The sequence shown here is derived from an EMBL/GenBank/DDBJ whole genome shotgun (WGS) entry which is preliminary data.</text>
</comment>
<gene>
    <name evidence="8" type="primary">ispD_1</name>
    <name evidence="7" type="synonym">ispD</name>
    <name evidence="8" type="ORF">CUZ56_00554</name>
</gene>
<dbReference type="FunFam" id="3.90.550.10:FF:000003">
    <property type="entry name" value="2-C-methyl-D-erythritol 4-phosphate cytidylyltransferase"/>
    <property type="match status" value="1"/>
</dbReference>
<sequence length="233" mass="24939">MPCAGSGSRSGAQLPKQYMPVAGQPLIAHTLQALMQVQGVEAISVVIAPADQLFGSYAPAGFQGIVTPTGGKTRAESVRAGLSALRAHGAADQDWVLVHDAARCLILPEWVQMLIDACKDDDVGGLLAQPVPDTLKQGHDGHSVATVSRQDKWLAQTPQMFRIGLLERALDDAEARGLEVTDEASAVEALGFKPRLVACSADNFKLTYPQDFERAEAIFHMRRFKKSGLHTGA</sequence>
<dbReference type="CDD" id="cd02516">
    <property type="entry name" value="CDP-ME_synthetase"/>
    <property type="match status" value="1"/>
</dbReference>